<dbReference type="SUPFAM" id="SSF56281">
    <property type="entry name" value="Metallo-hydrolase/oxidoreductase"/>
    <property type="match status" value="1"/>
</dbReference>
<dbReference type="CDD" id="cd07726">
    <property type="entry name" value="ST1585-like_MBL-fold"/>
    <property type="match status" value="1"/>
</dbReference>
<comment type="caution">
    <text evidence="2">The sequence shown here is derived from an EMBL/GenBank/DDBJ whole genome shotgun (WGS) entry which is preliminary data.</text>
</comment>
<evidence type="ECO:0000259" key="1">
    <source>
        <dbReference type="SMART" id="SM00849"/>
    </source>
</evidence>
<name>A0A511NFW5_9FLAO</name>
<dbReference type="GeneID" id="84650898"/>
<evidence type="ECO:0000313" key="2">
    <source>
        <dbReference type="EMBL" id="GEM51714.1"/>
    </source>
</evidence>
<protein>
    <submittedName>
        <fullName evidence="2">MBL fold hydrolase</fullName>
    </submittedName>
</protein>
<dbReference type="SMART" id="SM00849">
    <property type="entry name" value="Lactamase_B"/>
    <property type="match status" value="1"/>
</dbReference>
<organism evidence="2 3">
    <name type="scientific">Empedobacter brevis NBRC 14943 = ATCC 43319</name>
    <dbReference type="NCBI Taxonomy" id="1218108"/>
    <lineage>
        <taxon>Bacteria</taxon>
        <taxon>Pseudomonadati</taxon>
        <taxon>Bacteroidota</taxon>
        <taxon>Flavobacteriia</taxon>
        <taxon>Flavobacteriales</taxon>
        <taxon>Weeksellaceae</taxon>
        <taxon>Empedobacter</taxon>
    </lineage>
</organism>
<evidence type="ECO:0000313" key="3">
    <source>
        <dbReference type="Proteomes" id="UP000321245"/>
    </source>
</evidence>
<reference evidence="2 3" key="1">
    <citation type="submission" date="2019-07" db="EMBL/GenBank/DDBJ databases">
        <title>Whole genome shotgun sequence of Empedobacter brevis NBRC 14943.</title>
        <authorList>
            <person name="Hosoyama A."/>
            <person name="Uohara A."/>
            <person name="Ohji S."/>
            <person name="Ichikawa N."/>
        </authorList>
    </citation>
    <scope>NUCLEOTIDE SEQUENCE [LARGE SCALE GENOMIC DNA]</scope>
    <source>
        <strain evidence="2 3">NBRC 14943</strain>
    </source>
</reference>
<accession>A0A511NFW5</accession>
<dbReference type="InterPro" id="IPR037482">
    <property type="entry name" value="ST1585_MBL-fold"/>
</dbReference>
<keyword evidence="2" id="KW-0378">Hydrolase</keyword>
<dbReference type="STRING" id="1218108.GCA_000382425_02817"/>
<dbReference type="InterPro" id="IPR050855">
    <property type="entry name" value="NDM-1-like"/>
</dbReference>
<keyword evidence="3" id="KW-1185">Reference proteome</keyword>
<dbReference type="PANTHER" id="PTHR42951">
    <property type="entry name" value="METALLO-BETA-LACTAMASE DOMAIN-CONTAINING"/>
    <property type="match status" value="1"/>
</dbReference>
<feature type="domain" description="Metallo-beta-lactamase" evidence="1">
    <location>
        <begin position="17"/>
        <end position="211"/>
    </location>
</feature>
<dbReference type="Proteomes" id="UP000321245">
    <property type="component" value="Unassembled WGS sequence"/>
</dbReference>
<dbReference type="InterPro" id="IPR036866">
    <property type="entry name" value="RibonucZ/Hydroxyglut_hydro"/>
</dbReference>
<dbReference type="PANTHER" id="PTHR42951:SF22">
    <property type="entry name" value="METALLO BETA-LACTAMASE SUPERFAMILY LIPOPROTEIN"/>
    <property type="match status" value="1"/>
</dbReference>
<dbReference type="OrthoDB" id="9802248at2"/>
<dbReference type="InterPro" id="IPR001279">
    <property type="entry name" value="Metallo-B-lactamas"/>
</dbReference>
<sequence>MPKIHTIDLNFQNEKEAIATYLIETEQGPVLVDPGPYSTFEKLKTGIETLGWRVIDIENILITHIHFDHAGAAWKFTEHGATIFVNPIGLLHLKNPEKLWDSAKMIYGDDMNRLWGEMKPINEEYLVGLADGQSVEFGDVVFQTIYTPGHAVHHNAYVLDDVIFTGDVAGVKIENGPVSPPCPPPDINIELWKESIAKLRKIDAKGIYPTHYGYHENLEAHFHQLEKTLDQWANYIKPMYDDQIPTEDVVPVFVDFVTKSYKDEGLSEDQIQVYEYANPCWMSVNGLLRYWKLKEQGRL</sequence>
<dbReference type="Pfam" id="PF00753">
    <property type="entry name" value="Lactamase_B"/>
    <property type="match status" value="1"/>
</dbReference>
<proteinExistence type="predicted"/>
<gene>
    <name evidence="2" type="ORF">EB1_15040</name>
</gene>
<dbReference type="RefSeq" id="WP_019976293.1">
    <property type="nucleotide sequence ID" value="NZ_BJXC01000008.1"/>
</dbReference>
<dbReference type="GO" id="GO:0016787">
    <property type="term" value="F:hydrolase activity"/>
    <property type="evidence" value="ECO:0007669"/>
    <property type="project" value="UniProtKB-KW"/>
</dbReference>
<dbReference type="AlphaFoldDB" id="A0A511NFW5"/>
<dbReference type="EMBL" id="BJXC01000008">
    <property type="protein sequence ID" value="GEM51714.1"/>
    <property type="molecule type" value="Genomic_DNA"/>
</dbReference>
<dbReference type="Gene3D" id="3.60.15.10">
    <property type="entry name" value="Ribonuclease Z/Hydroxyacylglutathione hydrolase-like"/>
    <property type="match status" value="1"/>
</dbReference>